<dbReference type="EMBL" id="LT907975">
    <property type="protein sequence ID" value="SOB57768.1"/>
    <property type="molecule type" value="Genomic_DNA"/>
</dbReference>
<reference evidence="2" key="1">
    <citation type="submission" date="2017-09" db="EMBL/GenBank/DDBJ databases">
        <authorList>
            <person name="Regsiter A."/>
            <person name="William W."/>
        </authorList>
    </citation>
    <scope>NUCLEOTIDE SEQUENCE [LARGE SCALE GENOMIC DNA]</scope>
    <source>
        <strain evidence="2">500-1</strain>
    </source>
</reference>
<protein>
    <submittedName>
        <fullName evidence="1">Uncharacterized protein</fullName>
    </submittedName>
</protein>
<organism evidence="1 2">
    <name type="scientific">Pseudodesulfovibrio profundus</name>
    <dbReference type="NCBI Taxonomy" id="57320"/>
    <lineage>
        <taxon>Bacteria</taxon>
        <taxon>Pseudomonadati</taxon>
        <taxon>Thermodesulfobacteriota</taxon>
        <taxon>Desulfovibrionia</taxon>
        <taxon>Desulfovibrionales</taxon>
        <taxon>Desulfovibrionaceae</taxon>
    </lineage>
</organism>
<dbReference type="AlphaFoldDB" id="A0A2C8F5R7"/>
<evidence type="ECO:0000313" key="1">
    <source>
        <dbReference type="EMBL" id="SOB57768.1"/>
    </source>
</evidence>
<accession>A0A2C8F5R7</accession>
<name>A0A2C8F5R7_9BACT</name>
<keyword evidence="2" id="KW-1185">Reference proteome</keyword>
<gene>
    <name evidence="1" type="ORF">DPRO_0877</name>
</gene>
<dbReference type="KEGG" id="pprf:DPRO_0877"/>
<evidence type="ECO:0000313" key="2">
    <source>
        <dbReference type="Proteomes" id="UP000219215"/>
    </source>
</evidence>
<sequence length="28" mass="3432">MARFDLPKIANEKEAVCLYNYWYGLYIF</sequence>
<proteinExistence type="predicted"/>
<dbReference type="Proteomes" id="UP000219215">
    <property type="component" value="Chromosome DPRO"/>
</dbReference>